<protein>
    <submittedName>
        <fullName evidence="2">Secreted protein</fullName>
    </submittedName>
</protein>
<dbReference type="Proteomes" id="UP000036681">
    <property type="component" value="Unplaced"/>
</dbReference>
<reference evidence="2" key="1">
    <citation type="submission" date="2017-02" db="UniProtKB">
        <authorList>
            <consortium name="WormBaseParasite"/>
        </authorList>
    </citation>
    <scope>IDENTIFICATION</scope>
</reference>
<sequence length="89" mass="9937">MRAPSAATLLTNDGASGGRMQPVAHVRTACHQRVAYCHLIITECRGHSKHIPRVFCLIVDVVGSLKAYLDRSLALFLPSFFQKLEKFIR</sequence>
<dbReference type="AlphaFoldDB" id="A0A0M3HU94"/>
<evidence type="ECO:0000313" key="2">
    <source>
        <dbReference type="WBParaSite" id="ALUE_0000633801-mRNA-1"/>
    </source>
</evidence>
<dbReference type="WBParaSite" id="ALUE_0000633801-mRNA-1">
    <property type="protein sequence ID" value="ALUE_0000633801-mRNA-1"/>
    <property type="gene ID" value="ALUE_0000633801"/>
</dbReference>
<evidence type="ECO:0000313" key="1">
    <source>
        <dbReference type="Proteomes" id="UP000036681"/>
    </source>
</evidence>
<proteinExistence type="predicted"/>
<keyword evidence="1" id="KW-1185">Reference proteome</keyword>
<organism evidence="1 2">
    <name type="scientific">Ascaris lumbricoides</name>
    <name type="common">Giant roundworm</name>
    <dbReference type="NCBI Taxonomy" id="6252"/>
    <lineage>
        <taxon>Eukaryota</taxon>
        <taxon>Metazoa</taxon>
        <taxon>Ecdysozoa</taxon>
        <taxon>Nematoda</taxon>
        <taxon>Chromadorea</taxon>
        <taxon>Rhabditida</taxon>
        <taxon>Spirurina</taxon>
        <taxon>Ascaridomorpha</taxon>
        <taxon>Ascaridoidea</taxon>
        <taxon>Ascarididae</taxon>
        <taxon>Ascaris</taxon>
    </lineage>
</organism>
<accession>A0A0M3HU94</accession>
<name>A0A0M3HU94_ASCLU</name>